<dbReference type="OrthoDB" id="5890305at2759"/>
<accession>A0A0C2C9T8</accession>
<dbReference type="Gene3D" id="3.40.33.10">
    <property type="entry name" value="CAP"/>
    <property type="match status" value="1"/>
</dbReference>
<reference evidence="1 2" key="1">
    <citation type="submission" date="2013-12" db="EMBL/GenBank/DDBJ databases">
        <title>Draft genome of the parsitic nematode Ancylostoma duodenale.</title>
        <authorList>
            <person name="Mitreva M."/>
        </authorList>
    </citation>
    <scope>NUCLEOTIDE SEQUENCE [LARGE SCALE GENOMIC DNA]</scope>
    <source>
        <strain evidence="1 2">Zhejiang</strain>
    </source>
</reference>
<dbReference type="AlphaFoldDB" id="A0A0C2C9T8"/>
<dbReference type="EMBL" id="KN768900">
    <property type="protein sequence ID" value="KIH46582.1"/>
    <property type="molecule type" value="Genomic_DNA"/>
</dbReference>
<dbReference type="Proteomes" id="UP000054047">
    <property type="component" value="Unassembled WGS sequence"/>
</dbReference>
<evidence type="ECO:0000313" key="2">
    <source>
        <dbReference type="Proteomes" id="UP000054047"/>
    </source>
</evidence>
<organism evidence="1 2">
    <name type="scientific">Ancylostoma duodenale</name>
    <dbReference type="NCBI Taxonomy" id="51022"/>
    <lineage>
        <taxon>Eukaryota</taxon>
        <taxon>Metazoa</taxon>
        <taxon>Ecdysozoa</taxon>
        <taxon>Nematoda</taxon>
        <taxon>Chromadorea</taxon>
        <taxon>Rhabditida</taxon>
        <taxon>Rhabditina</taxon>
        <taxon>Rhabditomorpha</taxon>
        <taxon>Strongyloidea</taxon>
        <taxon>Ancylostomatidae</taxon>
        <taxon>Ancylostomatinae</taxon>
        <taxon>Ancylostoma</taxon>
    </lineage>
</organism>
<dbReference type="InterPro" id="IPR035940">
    <property type="entry name" value="CAP_sf"/>
</dbReference>
<name>A0A0C2C9T8_9BILA</name>
<dbReference type="SUPFAM" id="SSF55797">
    <property type="entry name" value="PR-1-like"/>
    <property type="match status" value="1"/>
</dbReference>
<keyword evidence="2" id="KW-1185">Reference proteome</keyword>
<sequence length="176" mass="19018">MDSIVAVKQNCTGGNATNEQIWVALDAVGLLRWRLGNGSQTNGPDGKKMPGPKHMDEVKWECLLEKEAITMLGGECSAAVPTTSNLAVLLISLTGVTSPSFTSAFDIWTRELDKTPLKDWAIGPDKIEYDGQPILWEYAHLAQANLTRIGCAQKNCPVAGAKNAVKHTTLCLLNIL</sequence>
<evidence type="ECO:0008006" key="3">
    <source>
        <dbReference type="Google" id="ProtNLM"/>
    </source>
</evidence>
<protein>
    <recommendedName>
        <fullName evidence="3">SCP domain-containing protein</fullName>
    </recommendedName>
</protein>
<gene>
    <name evidence="1" type="ORF">ANCDUO_23364</name>
</gene>
<evidence type="ECO:0000313" key="1">
    <source>
        <dbReference type="EMBL" id="KIH46582.1"/>
    </source>
</evidence>
<proteinExistence type="predicted"/>